<evidence type="ECO:0000256" key="4">
    <source>
        <dbReference type="ARBA" id="ARBA00023157"/>
    </source>
</evidence>
<dbReference type="InterPro" id="IPR051940">
    <property type="entry name" value="Chitin_bind-dev_reg"/>
</dbReference>
<dbReference type="Gene3D" id="2.170.140.10">
    <property type="entry name" value="Chitin binding domain"/>
    <property type="match status" value="1"/>
</dbReference>
<accession>A0A3R7MH79</accession>
<keyword evidence="2 6" id="KW-0732">Signal</keyword>
<evidence type="ECO:0000256" key="2">
    <source>
        <dbReference type="ARBA" id="ARBA00022729"/>
    </source>
</evidence>
<dbReference type="AlphaFoldDB" id="A0A3R7MH79"/>
<gene>
    <name evidence="8" type="ORF">C7M84_024380</name>
</gene>
<keyword evidence="4" id="KW-1015">Disulfide bond</keyword>
<keyword evidence="5" id="KW-0325">Glycoprotein</keyword>
<comment type="caution">
    <text evidence="8">The sequence shown here is derived from an EMBL/GenBank/DDBJ whole genome shotgun (WGS) entry which is preliminary data.</text>
</comment>
<organism evidence="8 9">
    <name type="scientific">Penaeus vannamei</name>
    <name type="common">Whiteleg shrimp</name>
    <name type="synonym">Litopenaeus vannamei</name>
    <dbReference type="NCBI Taxonomy" id="6689"/>
    <lineage>
        <taxon>Eukaryota</taxon>
        <taxon>Metazoa</taxon>
        <taxon>Ecdysozoa</taxon>
        <taxon>Arthropoda</taxon>
        <taxon>Crustacea</taxon>
        <taxon>Multicrustacea</taxon>
        <taxon>Malacostraca</taxon>
        <taxon>Eumalacostraca</taxon>
        <taxon>Eucarida</taxon>
        <taxon>Decapoda</taxon>
        <taxon>Dendrobranchiata</taxon>
        <taxon>Penaeoidea</taxon>
        <taxon>Penaeidae</taxon>
        <taxon>Penaeus</taxon>
    </lineage>
</organism>
<protein>
    <submittedName>
        <fullName evidence="8">Peritrophin</fullName>
    </submittedName>
</protein>
<dbReference type="Pfam" id="PF01607">
    <property type="entry name" value="CBM_14"/>
    <property type="match status" value="1"/>
</dbReference>
<dbReference type="PROSITE" id="PS50940">
    <property type="entry name" value="CHIT_BIND_II"/>
    <property type="match status" value="1"/>
</dbReference>
<feature type="signal peptide" evidence="6">
    <location>
        <begin position="1"/>
        <end position="36"/>
    </location>
</feature>
<reference evidence="8 9" key="1">
    <citation type="submission" date="2018-04" db="EMBL/GenBank/DDBJ databases">
        <authorList>
            <person name="Zhang X."/>
            <person name="Yuan J."/>
            <person name="Li F."/>
            <person name="Xiang J."/>
        </authorList>
    </citation>
    <scope>NUCLEOTIDE SEQUENCE [LARGE SCALE GENOMIC DNA]</scope>
    <source>
        <tissue evidence="8">Muscle</tissue>
    </source>
</reference>
<dbReference type="PANTHER" id="PTHR23301:SF0">
    <property type="entry name" value="CHITIN-BINDING TYPE-2 DOMAIN-CONTAINING PROTEIN-RELATED"/>
    <property type="match status" value="1"/>
</dbReference>
<evidence type="ECO:0000256" key="5">
    <source>
        <dbReference type="ARBA" id="ARBA00023180"/>
    </source>
</evidence>
<evidence type="ECO:0000256" key="3">
    <source>
        <dbReference type="ARBA" id="ARBA00022737"/>
    </source>
</evidence>
<dbReference type="PANTHER" id="PTHR23301">
    <property type="entry name" value="CHITIN BINDING PERITROPHIN-A"/>
    <property type="match status" value="1"/>
</dbReference>
<evidence type="ECO:0000313" key="8">
    <source>
        <dbReference type="EMBL" id="ROT82455.1"/>
    </source>
</evidence>
<dbReference type="OrthoDB" id="6349683at2759"/>
<dbReference type="InterPro" id="IPR002557">
    <property type="entry name" value="Chitin-bd_dom"/>
</dbReference>
<feature type="domain" description="Chitin-binding type-2" evidence="7">
    <location>
        <begin position="52"/>
        <end position="111"/>
    </location>
</feature>
<sequence length="115" mass="12359">MKCPVQNRVLPPRTHTTMRAITLTLALAALCGLALASEGTEHPLVPCPPQISDKCPAEDPPTPVYFPQPDDCSKFCVCSGGNAYEESCLPGLVWDDQLHVCNWPSAVDCGSRPIP</sequence>
<dbReference type="Proteomes" id="UP000283509">
    <property type="component" value="Unassembled WGS sequence"/>
</dbReference>
<dbReference type="GO" id="GO:0008061">
    <property type="term" value="F:chitin binding"/>
    <property type="evidence" value="ECO:0007669"/>
    <property type="project" value="UniProtKB-KW"/>
</dbReference>
<proteinExistence type="predicted"/>
<evidence type="ECO:0000256" key="1">
    <source>
        <dbReference type="ARBA" id="ARBA00022669"/>
    </source>
</evidence>
<reference evidence="8 9" key="2">
    <citation type="submission" date="2019-01" db="EMBL/GenBank/DDBJ databases">
        <title>The decoding of complex shrimp genome reveals the adaptation for benthos swimmer, frequently molting mechanism and breeding impact on genome.</title>
        <authorList>
            <person name="Sun Y."/>
            <person name="Gao Y."/>
            <person name="Yu Y."/>
        </authorList>
    </citation>
    <scope>NUCLEOTIDE SEQUENCE [LARGE SCALE GENOMIC DNA]</scope>
    <source>
        <tissue evidence="8">Muscle</tissue>
    </source>
</reference>
<keyword evidence="3" id="KW-0677">Repeat</keyword>
<evidence type="ECO:0000256" key="6">
    <source>
        <dbReference type="SAM" id="SignalP"/>
    </source>
</evidence>
<keyword evidence="1" id="KW-0147">Chitin-binding</keyword>
<name>A0A3R7MH79_PENVA</name>
<dbReference type="SUPFAM" id="SSF57625">
    <property type="entry name" value="Invertebrate chitin-binding proteins"/>
    <property type="match status" value="1"/>
</dbReference>
<dbReference type="EMBL" id="QCYY01000821">
    <property type="protein sequence ID" value="ROT82455.1"/>
    <property type="molecule type" value="Genomic_DNA"/>
</dbReference>
<evidence type="ECO:0000259" key="7">
    <source>
        <dbReference type="PROSITE" id="PS50940"/>
    </source>
</evidence>
<keyword evidence="9" id="KW-1185">Reference proteome</keyword>
<evidence type="ECO:0000313" key="9">
    <source>
        <dbReference type="Proteomes" id="UP000283509"/>
    </source>
</evidence>
<dbReference type="InterPro" id="IPR036508">
    <property type="entry name" value="Chitin-bd_dom_sf"/>
</dbReference>
<dbReference type="SMART" id="SM00494">
    <property type="entry name" value="ChtBD2"/>
    <property type="match status" value="1"/>
</dbReference>
<dbReference type="GO" id="GO:0005576">
    <property type="term" value="C:extracellular region"/>
    <property type="evidence" value="ECO:0007669"/>
    <property type="project" value="InterPro"/>
</dbReference>
<feature type="chain" id="PRO_5018755993" evidence="6">
    <location>
        <begin position="37"/>
        <end position="115"/>
    </location>
</feature>